<dbReference type="OrthoDB" id="5366167at2"/>
<evidence type="ECO:0000313" key="2">
    <source>
        <dbReference type="EMBL" id="QDG49636.1"/>
    </source>
</evidence>
<organism evidence="2 3">
    <name type="scientific">Persicimonas caeni</name>
    <dbReference type="NCBI Taxonomy" id="2292766"/>
    <lineage>
        <taxon>Bacteria</taxon>
        <taxon>Deltaproteobacteria</taxon>
        <taxon>Bradymonadales</taxon>
        <taxon>Bradymonadaceae</taxon>
        <taxon>Persicimonas</taxon>
    </lineage>
</organism>
<dbReference type="Proteomes" id="UP000315995">
    <property type="component" value="Chromosome"/>
</dbReference>
<dbReference type="RefSeq" id="WP_141196133.1">
    <property type="nucleotide sequence ID" value="NZ_CP041186.1"/>
</dbReference>
<keyword evidence="3" id="KW-1185">Reference proteome</keyword>
<dbReference type="PANTHER" id="PTHR48079:SF6">
    <property type="entry name" value="NAD(P)-BINDING DOMAIN-CONTAINING PROTEIN-RELATED"/>
    <property type="match status" value="1"/>
</dbReference>
<accession>A0A4Y6PMV5</accession>
<dbReference type="EMBL" id="CP041186">
    <property type="protein sequence ID" value="QDG49636.1"/>
    <property type="molecule type" value="Genomic_DNA"/>
</dbReference>
<dbReference type="Pfam" id="PF01370">
    <property type="entry name" value="Epimerase"/>
    <property type="match status" value="1"/>
</dbReference>
<gene>
    <name evidence="2" type="ORF">FIV42_02430</name>
</gene>
<feature type="domain" description="NAD-dependent epimerase/dehydratase" evidence="1">
    <location>
        <begin position="8"/>
        <end position="231"/>
    </location>
</feature>
<dbReference type="InterPro" id="IPR001509">
    <property type="entry name" value="Epimerase_deHydtase"/>
</dbReference>
<dbReference type="InterPro" id="IPR051783">
    <property type="entry name" value="NAD(P)-dependent_oxidoreduct"/>
</dbReference>
<sequence length="331" mass="36220">MKIEGKTIAVTGAGGFIGARVVECAVERGLKVKALDIDPAGARRAEGLGAETAIVGGVNDVQAVAELCENADILIHTAALMNESGDMQEFRHVNVEGSRLVAQTAAEAGVKRLVHLSSVMVYGFHYPPEVAEDGPKRGEGNPYCTTKYESEGAVLDHHRDRDLEVTVLRPGDVFGPGSKPWVVRPVELMKQGLFVLPDGGNGRIDPTYVDNLVDAIFLVLEKDATGTVFNITDGHSMRTRDFFGYHARWLGKGRILTLPSKLLRPVFKAVAMGFRMLGSEPPATPDAIGFLNRPNAYSNRKAREMLGYEPRVSFDEGMSRVREWLEREDML</sequence>
<dbReference type="InterPro" id="IPR036291">
    <property type="entry name" value="NAD(P)-bd_dom_sf"/>
</dbReference>
<dbReference type="AlphaFoldDB" id="A0A4Y6PMV5"/>
<dbReference type="SUPFAM" id="SSF51735">
    <property type="entry name" value="NAD(P)-binding Rossmann-fold domains"/>
    <property type="match status" value="1"/>
</dbReference>
<protein>
    <submittedName>
        <fullName evidence="2">NAD-dependent epimerase/dehydratase family protein</fullName>
    </submittedName>
</protein>
<proteinExistence type="predicted"/>
<evidence type="ECO:0000313" key="3">
    <source>
        <dbReference type="Proteomes" id="UP000315995"/>
    </source>
</evidence>
<name>A0A4Y6PMV5_PERCE</name>
<dbReference type="GO" id="GO:0004029">
    <property type="term" value="F:aldehyde dehydrogenase (NAD+) activity"/>
    <property type="evidence" value="ECO:0007669"/>
    <property type="project" value="TreeGrafter"/>
</dbReference>
<reference evidence="2 3" key="1">
    <citation type="submission" date="2019-06" db="EMBL/GenBank/DDBJ databases">
        <title>Persicimonas caeni gen. nov., sp. nov., a predatory bacterium isolated from solar saltern.</title>
        <authorList>
            <person name="Wang S."/>
        </authorList>
    </citation>
    <scope>NUCLEOTIDE SEQUENCE [LARGE SCALE GENOMIC DNA]</scope>
    <source>
        <strain evidence="2 3">YN101</strain>
    </source>
</reference>
<accession>A0A5B8Y0B6</accession>
<evidence type="ECO:0000259" key="1">
    <source>
        <dbReference type="Pfam" id="PF01370"/>
    </source>
</evidence>
<dbReference type="PANTHER" id="PTHR48079">
    <property type="entry name" value="PROTEIN YEEZ"/>
    <property type="match status" value="1"/>
</dbReference>
<dbReference type="Gene3D" id="3.40.50.720">
    <property type="entry name" value="NAD(P)-binding Rossmann-like Domain"/>
    <property type="match status" value="1"/>
</dbReference>
<dbReference type="GO" id="GO:0005737">
    <property type="term" value="C:cytoplasm"/>
    <property type="evidence" value="ECO:0007669"/>
    <property type="project" value="TreeGrafter"/>
</dbReference>